<dbReference type="OrthoDB" id="5187293at2"/>
<dbReference type="EMBL" id="RKRA01000001">
    <property type="protein sequence ID" value="RPF26707.1"/>
    <property type="molecule type" value="Genomic_DNA"/>
</dbReference>
<dbReference type="InterPro" id="IPR003339">
    <property type="entry name" value="ABC/ECF_trnsptr_transmembrane"/>
</dbReference>
<feature type="transmembrane region" description="Helical" evidence="5">
    <location>
        <begin position="6"/>
        <end position="38"/>
    </location>
</feature>
<evidence type="ECO:0000313" key="7">
    <source>
        <dbReference type="Proteomes" id="UP000280726"/>
    </source>
</evidence>
<feature type="transmembrane region" description="Helical" evidence="5">
    <location>
        <begin position="320"/>
        <end position="343"/>
    </location>
</feature>
<keyword evidence="2 5" id="KW-0812">Transmembrane</keyword>
<dbReference type="PANTHER" id="PTHR33514:SF15">
    <property type="entry name" value="COBALT TRANSPORT PROTEIN"/>
    <property type="match status" value="1"/>
</dbReference>
<comment type="subcellular location">
    <subcellularLocation>
        <location evidence="1">Membrane</location>
        <topology evidence="1">Multi-pass membrane protein</topology>
    </subcellularLocation>
</comment>
<evidence type="ECO:0000256" key="3">
    <source>
        <dbReference type="ARBA" id="ARBA00022989"/>
    </source>
</evidence>
<accession>A0A3N4Z285</accession>
<feature type="transmembrane region" description="Helical" evidence="5">
    <location>
        <begin position="248"/>
        <end position="269"/>
    </location>
</feature>
<evidence type="ECO:0000256" key="4">
    <source>
        <dbReference type="ARBA" id="ARBA00023136"/>
    </source>
</evidence>
<feature type="transmembrane region" description="Helical" evidence="5">
    <location>
        <begin position="223"/>
        <end position="242"/>
    </location>
</feature>
<feature type="transmembrane region" description="Helical" evidence="5">
    <location>
        <begin position="146"/>
        <end position="165"/>
    </location>
</feature>
<dbReference type="PANTHER" id="PTHR33514">
    <property type="entry name" value="PROTEIN ABCI12, CHLOROPLASTIC"/>
    <property type="match status" value="1"/>
</dbReference>
<gene>
    <name evidence="6" type="ORF">EDD32_1156</name>
</gene>
<evidence type="ECO:0000313" key="6">
    <source>
        <dbReference type="EMBL" id="RPF26707.1"/>
    </source>
</evidence>
<protein>
    <submittedName>
        <fullName evidence="6">Energy-coupling factor transport system permease protein</fullName>
    </submittedName>
</protein>
<reference evidence="6 7" key="1">
    <citation type="submission" date="2018-11" db="EMBL/GenBank/DDBJ databases">
        <title>Sequencing the genomes of 1000 actinobacteria strains.</title>
        <authorList>
            <person name="Klenk H.-P."/>
        </authorList>
    </citation>
    <scope>NUCLEOTIDE SEQUENCE [LARGE SCALE GENOMIC DNA]</scope>
    <source>
        <strain evidence="6 7">DSM 14418</strain>
    </source>
</reference>
<evidence type="ECO:0000256" key="2">
    <source>
        <dbReference type="ARBA" id="ARBA00022692"/>
    </source>
</evidence>
<keyword evidence="3 5" id="KW-1133">Transmembrane helix</keyword>
<evidence type="ECO:0000256" key="5">
    <source>
        <dbReference type="SAM" id="Phobius"/>
    </source>
</evidence>
<dbReference type="AlphaFoldDB" id="A0A3N4Z285"/>
<comment type="caution">
    <text evidence="6">The sequence shown here is derived from an EMBL/GenBank/DDBJ whole genome shotgun (WGS) entry which is preliminary data.</text>
</comment>
<organism evidence="6 7">
    <name type="scientific">Georgenia muralis</name>
    <dbReference type="NCBI Taxonomy" id="154117"/>
    <lineage>
        <taxon>Bacteria</taxon>
        <taxon>Bacillati</taxon>
        <taxon>Actinomycetota</taxon>
        <taxon>Actinomycetes</taxon>
        <taxon>Micrococcales</taxon>
        <taxon>Bogoriellaceae</taxon>
        <taxon>Georgenia</taxon>
    </lineage>
</organism>
<keyword evidence="7" id="KW-1185">Reference proteome</keyword>
<dbReference type="RefSeq" id="WP_123915674.1">
    <property type="nucleotide sequence ID" value="NZ_RKRA01000001.1"/>
</dbReference>
<sequence length="351" mass="35904">MHPLAWWAWALGVAVALSATTHPVLVTLLLGAVVAVVLARRDDSPWARAFPAYLVLGAAIVVLRVVFTLVFGLGGSGPVVLDLPVVTLPAWVRGVEVLGPFHLTSLLAAVTEGLRLAALVVCFGAANALADPKRALRALPASLHPLGTAVVIAVTVTPQLVSSVLRVRRAQRLRGAGGRGPRAAAARLMPVLQDALDHALALAASMDSRGYARAATPGGDRRVGWALVVALAAAVVGTYALLDTTAPRWLGLPVLAVGAVVAVQASRVAGRQVRRSRYRPDRWRRTETLVAGAGAVAAGAVVLAAAGGADLTPPAGSLAWSVPALGLVAVAAALVPMAVGHLVSRPARGSR</sequence>
<name>A0A3N4Z285_9MICO</name>
<feature type="transmembrane region" description="Helical" evidence="5">
    <location>
        <begin position="289"/>
        <end position="308"/>
    </location>
</feature>
<feature type="transmembrane region" description="Helical" evidence="5">
    <location>
        <begin position="50"/>
        <end position="73"/>
    </location>
</feature>
<proteinExistence type="predicted"/>
<dbReference type="GO" id="GO:0005886">
    <property type="term" value="C:plasma membrane"/>
    <property type="evidence" value="ECO:0007669"/>
    <property type="project" value="TreeGrafter"/>
</dbReference>
<keyword evidence="4 5" id="KW-0472">Membrane</keyword>
<dbReference type="CDD" id="cd16914">
    <property type="entry name" value="EcfT"/>
    <property type="match status" value="1"/>
</dbReference>
<evidence type="ECO:0000256" key="1">
    <source>
        <dbReference type="ARBA" id="ARBA00004141"/>
    </source>
</evidence>
<dbReference type="Proteomes" id="UP000280726">
    <property type="component" value="Unassembled WGS sequence"/>
</dbReference>